<dbReference type="AlphaFoldDB" id="A0A7J3M2R7"/>
<evidence type="ECO:0000313" key="2">
    <source>
        <dbReference type="EMBL" id="HGT83018.1"/>
    </source>
</evidence>
<feature type="transmembrane region" description="Helical" evidence="1">
    <location>
        <begin position="6"/>
        <end position="27"/>
    </location>
</feature>
<sequence length="154" mass="17153">MAKEVVTTSILMIAAVVAVSVAITVMMPAVRDLAHTYTSVSGKLSDRIETDAEIIFVRTSDSGGKTIVEFWMKNLGKSLNLDLIRRGDVFLYSETSYWHITNFAVTIENGDGDSYWERGETVRISFEVNATLSGDFTVIYVFYNGVKISDVFSR</sequence>
<gene>
    <name evidence="2" type="ORF">ENT52_04750</name>
</gene>
<dbReference type="EMBL" id="DSYZ01000090">
    <property type="protein sequence ID" value="HGT83018.1"/>
    <property type="molecule type" value="Genomic_DNA"/>
</dbReference>
<reference evidence="2" key="1">
    <citation type="journal article" date="2020" name="mSystems">
        <title>Genome- and Community-Level Interaction Insights into Carbon Utilization and Element Cycling Functions of Hydrothermarchaeota in Hydrothermal Sediment.</title>
        <authorList>
            <person name="Zhou Z."/>
            <person name="Liu Y."/>
            <person name="Xu W."/>
            <person name="Pan J."/>
            <person name="Luo Z.H."/>
            <person name="Li M."/>
        </authorList>
    </citation>
    <scope>NUCLEOTIDE SEQUENCE [LARGE SCALE GENOMIC DNA]</scope>
    <source>
        <strain evidence="2">SpSt-587</strain>
    </source>
</reference>
<evidence type="ECO:0000256" key="1">
    <source>
        <dbReference type="SAM" id="Phobius"/>
    </source>
</evidence>
<dbReference type="GO" id="GO:0005198">
    <property type="term" value="F:structural molecule activity"/>
    <property type="evidence" value="ECO:0007669"/>
    <property type="project" value="InterPro"/>
</dbReference>
<evidence type="ECO:0008006" key="3">
    <source>
        <dbReference type="Google" id="ProtNLM"/>
    </source>
</evidence>
<keyword evidence="1" id="KW-0472">Membrane</keyword>
<keyword evidence="1" id="KW-1133">Transmembrane helix</keyword>
<proteinExistence type="predicted"/>
<keyword evidence="1" id="KW-0812">Transmembrane</keyword>
<dbReference type="GO" id="GO:0097588">
    <property type="term" value="P:archaeal or bacterial-type flagellum-dependent cell motility"/>
    <property type="evidence" value="ECO:0007669"/>
    <property type="project" value="InterPro"/>
</dbReference>
<dbReference type="InterPro" id="IPR002774">
    <property type="entry name" value="Flagellin_arc-type"/>
</dbReference>
<accession>A0A7J3M2R7</accession>
<name>A0A7J3M2R7_ARCFL</name>
<protein>
    <recommendedName>
        <fullName evidence="3">Flagellin</fullName>
    </recommendedName>
</protein>
<organism evidence="2">
    <name type="scientific">Archaeoglobus fulgidus</name>
    <dbReference type="NCBI Taxonomy" id="2234"/>
    <lineage>
        <taxon>Archaea</taxon>
        <taxon>Methanobacteriati</taxon>
        <taxon>Methanobacteriota</taxon>
        <taxon>Archaeoglobi</taxon>
        <taxon>Archaeoglobales</taxon>
        <taxon>Archaeoglobaceae</taxon>
        <taxon>Archaeoglobus</taxon>
    </lineage>
</organism>
<dbReference type="Pfam" id="PF01917">
    <property type="entry name" value="Flagellin_arch-type"/>
    <property type="match status" value="1"/>
</dbReference>
<comment type="caution">
    <text evidence="2">The sequence shown here is derived from an EMBL/GenBank/DDBJ whole genome shotgun (WGS) entry which is preliminary data.</text>
</comment>